<dbReference type="Gramene" id="Solyc06g068615.1.1">
    <property type="protein sequence ID" value="Solyc06g068615.1.1"/>
    <property type="gene ID" value="Solyc06g068615.1"/>
</dbReference>
<name>A0A3Q7HTC6_SOLLC</name>
<dbReference type="AlphaFoldDB" id="A0A3Q7HTC6"/>
<sequence length="141" mass="16278">MCTSLSSGQAFTSPSWIRGHSSSKCYSTLLKESEMLDIPVEELNKKPTQNVLTFEWRKHNSEPYSNPSYQTCSIVSTYPLSPVYVSLLVIMRSQCRIFIHHQGDAYHLNGVIWRGGWFSANRSKCLNNRWRFTLDVPRCQL</sequence>
<reference evidence="1" key="2">
    <citation type="submission" date="2019-01" db="UniProtKB">
        <authorList>
            <consortium name="EnsemblPlants"/>
        </authorList>
    </citation>
    <scope>IDENTIFICATION</scope>
    <source>
        <strain evidence="1">cv. Heinz 1706</strain>
    </source>
</reference>
<reference evidence="1" key="1">
    <citation type="journal article" date="2012" name="Nature">
        <title>The tomato genome sequence provides insights into fleshy fruit evolution.</title>
        <authorList>
            <consortium name="Tomato Genome Consortium"/>
        </authorList>
    </citation>
    <scope>NUCLEOTIDE SEQUENCE [LARGE SCALE GENOMIC DNA]</scope>
    <source>
        <strain evidence="1">cv. Heinz 1706</strain>
    </source>
</reference>
<accession>A0A3Q7HTC6</accession>
<protein>
    <submittedName>
        <fullName evidence="1">Uncharacterized protein</fullName>
    </submittedName>
</protein>
<organism evidence="1">
    <name type="scientific">Solanum lycopersicum</name>
    <name type="common">Tomato</name>
    <name type="synonym">Lycopersicon esculentum</name>
    <dbReference type="NCBI Taxonomy" id="4081"/>
    <lineage>
        <taxon>Eukaryota</taxon>
        <taxon>Viridiplantae</taxon>
        <taxon>Streptophyta</taxon>
        <taxon>Embryophyta</taxon>
        <taxon>Tracheophyta</taxon>
        <taxon>Spermatophyta</taxon>
        <taxon>Magnoliopsida</taxon>
        <taxon>eudicotyledons</taxon>
        <taxon>Gunneridae</taxon>
        <taxon>Pentapetalae</taxon>
        <taxon>asterids</taxon>
        <taxon>lamiids</taxon>
        <taxon>Solanales</taxon>
        <taxon>Solanaceae</taxon>
        <taxon>Solanoideae</taxon>
        <taxon>Solaneae</taxon>
        <taxon>Solanum</taxon>
        <taxon>Solanum subgen. Lycopersicon</taxon>
    </lineage>
</organism>
<keyword evidence="2" id="KW-1185">Reference proteome</keyword>
<evidence type="ECO:0000313" key="2">
    <source>
        <dbReference type="Proteomes" id="UP000004994"/>
    </source>
</evidence>
<dbReference type="InParanoid" id="A0A3Q7HTC6"/>
<proteinExistence type="predicted"/>
<dbReference type="Proteomes" id="UP000004994">
    <property type="component" value="Chromosome 6"/>
</dbReference>
<evidence type="ECO:0000313" key="1">
    <source>
        <dbReference type="EnsemblPlants" id="Solyc06g068615.1.1"/>
    </source>
</evidence>
<dbReference type="EnsemblPlants" id="Solyc06g068615.1.1">
    <property type="protein sequence ID" value="Solyc06g068615.1.1"/>
    <property type="gene ID" value="Solyc06g068615.1"/>
</dbReference>